<dbReference type="OrthoDB" id="2788334at2759"/>
<organism evidence="2 3">
    <name type="scientific">Postia placenta MAD-698-R-SB12</name>
    <dbReference type="NCBI Taxonomy" id="670580"/>
    <lineage>
        <taxon>Eukaryota</taxon>
        <taxon>Fungi</taxon>
        <taxon>Dikarya</taxon>
        <taxon>Basidiomycota</taxon>
        <taxon>Agaricomycotina</taxon>
        <taxon>Agaricomycetes</taxon>
        <taxon>Polyporales</taxon>
        <taxon>Adustoporiaceae</taxon>
        <taxon>Rhodonia</taxon>
    </lineage>
</organism>
<dbReference type="EMBL" id="KZ110599">
    <property type="protein sequence ID" value="OSX60807.1"/>
    <property type="molecule type" value="Genomic_DNA"/>
</dbReference>
<evidence type="ECO:0000313" key="3">
    <source>
        <dbReference type="Proteomes" id="UP000194127"/>
    </source>
</evidence>
<feature type="compositionally biased region" description="Basic and acidic residues" evidence="1">
    <location>
        <begin position="631"/>
        <end position="642"/>
    </location>
</feature>
<feature type="region of interest" description="Disordered" evidence="1">
    <location>
        <begin position="622"/>
        <end position="642"/>
    </location>
</feature>
<proteinExistence type="predicted"/>
<dbReference type="GeneID" id="36330904"/>
<dbReference type="Proteomes" id="UP000194127">
    <property type="component" value="Unassembled WGS sequence"/>
</dbReference>
<accession>A0A1X6MWR8</accession>
<keyword evidence="3" id="KW-1185">Reference proteome</keyword>
<evidence type="ECO:0000313" key="2">
    <source>
        <dbReference type="EMBL" id="OSX60807.1"/>
    </source>
</evidence>
<evidence type="ECO:0000256" key="1">
    <source>
        <dbReference type="SAM" id="MobiDB-lite"/>
    </source>
</evidence>
<sequence length="642" mass="70222">MPVRDNRVRGLRPPATRAPELASSFLTARVSVFQHTPSSEASEGSRTLPASRHSLKLGIHPHTLSAGSIGALDERFFGSAVLSASGSGALGERFGYGGSTVLSASNSAVRWFGSSTFDGGVQSGPRQGSAIVRVRSRWLRPHPGKRFGSDGGGNILRRSGGQQSVDSDGMRAGSGDAASGRLQAAPRALHGSKPPGRLTRLCWNNGANGAGARLSTGVAMPVRDNRVRGLRPPATRAPELASSFLTARVSVFQHPYYTLLSFLPGTMSVTLEATRYLSGMALTISLFDQLLNFSKEIELVWAHPRLWTSMQFIVVINRYGGGASMLFIAYGHLYQTSCHDLVVVALIYGVIGSAISYSPEINACVVNENAYHGRITGYMIVRLRRLPTYQDYGQARCSRGTFQVEWVKYVRASSVAREACEARQYDTMPRPDFSDELSLKVVFQNQSDGLFLFCRWQRTMNKLPYPRLNPLTFGPSGRALQGGLQRLRPRLRAEPWAGGSRVPPGKAQRSLERAMVIDSIFSKLVTPPIDDRSTGLEWAAFEADPARPKNQASNEVEYLRTVMTRPYLLARARGGAHLRGLARDLCLKLTLSPPEDRFKVSEETECLGPKDRMPTVPVMAYSRGSSRRTRTGADEKQGVFGK</sequence>
<dbReference type="AlphaFoldDB" id="A0A1X6MWR8"/>
<feature type="region of interest" description="Disordered" evidence="1">
    <location>
        <begin position="141"/>
        <end position="191"/>
    </location>
</feature>
<dbReference type="RefSeq" id="XP_024337601.1">
    <property type="nucleotide sequence ID" value="XM_024485955.1"/>
</dbReference>
<gene>
    <name evidence="2" type="ORF">POSPLADRAFT_1146611</name>
</gene>
<reference evidence="2 3" key="1">
    <citation type="submission" date="2017-04" db="EMBL/GenBank/DDBJ databases">
        <title>Genome Sequence of the Model Brown-Rot Fungus Postia placenta SB12.</title>
        <authorList>
            <consortium name="DOE Joint Genome Institute"/>
            <person name="Gaskell J."/>
            <person name="Kersten P."/>
            <person name="Larrondo L.F."/>
            <person name="Canessa P."/>
            <person name="Martinez D."/>
            <person name="Hibbett D."/>
            <person name="Schmoll M."/>
            <person name="Kubicek C.P."/>
            <person name="Martinez A.T."/>
            <person name="Yadav J."/>
            <person name="Master E."/>
            <person name="Magnuson J.K."/>
            <person name="James T."/>
            <person name="Yaver D."/>
            <person name="Berka R."/>
            <person name="Labutti K."/>
            <person name="Lipzen A."/>
            <person name="Aerts A."/>
            <person name="Barry K."/>
            <person name="Henrissat B."/>
            <person name="Blanchette R."/>
            <person name="Grigoriev I."/>
            <person name="Cullen D."/>
        </authorList>
    </citation>
    <scope>NUCLEOTIDE SEQUENCE [LARGE SCALE GENOMIC DNA]</scope>
    <source>
        <strain evidence="2 3">MAD-698-R-SB12</strain>
    </source>
</reference>
<protein>
    <submittedName>
        <fullName evidence="2">Uncharacterized protein</fullName>
    </submittedName>
</protein>
<name>A0A1X6MWR8_9APHY</name>